<dbReference type="OrthoDB" id="2991654at2"/>
<proteinExistence type="predicted"/>
<dbReference type="AlphaFoldDB" id="A0A1H8BJK8"/>
<reference evidence="1 2" key="1">
    <citation type="submission" date="2016-10" db="EMBL/GenBank/DDBJ databases">
        <authorList>
            <person name="de Groot N.N."/>
        </authorList>
    </citation>
    <scope>NUCLEOTIDE SEQUENCE [LARGE SCALE GENOMIC DNA]</scope>
    <source>
        <strain evidence="1 2">DSM 46701</strain>
    </source>
</reference>
<dbReference type="RefSeq" id="WP_089965130.1">
    <property type="nucleotide sequence ID" value="NZ_FOCQ01000002.1"/>
</dbReference>
<accession>A0A1H8BJK8</accession>
<protein>
    <submittedName>
        <fullName evidence="1">Uncharacterized protein</fullName>
    </submittedName>
</protein>
<evidence type="ECO:0000313" key="1">
    <source>
        <dbReference type="EMBL" id="SEM82238.1"/>
    </source>
</evidence>
<keyword evidence="2" id="KW-1185">Reference proteome</keyword>
<name>A0A1H8BJK8_9BACL</name>
<evidence type="ECO:0000313" key="2">
    <source>
        <dbReference type="Proteomes" id="UP000199695"/>
    </source>
</evidence>
<dbReference type="EMBL" id="FOCQ01000002">
    <property type="protein sequence ID" value="SEM82238.1"/>
    <property type="molecule type" value="Genomic_DNA"/>
</dbReference>
<dbReference type="Proteomes" id="UP000199695">
    <property type="component" value="Unassembled WGS sequence"/>
</dbReference>
<sequence>MEKKKRIQPIRPFERYRELDLGAQLADLKLTFYQQSLLLTALIDLLIEKGTITREDLTQLVKSLDRELSYQLEEKRRTERFDPDEPFHPDDK</sequence>
<gene>
    <name evidence="1" type="ORF">SAMN05444955_102188</name>
</gene>
<organism evidence="1 2">
    <name type="scientific">Lihuaxuella thermophila</name>
    <dbReference type="NCBI Taxonomy" id="1173111"/>
    <lineage>
        <taxon>Bacteria</taxon>
        <taxon>Bacillati</taxon>
        <taxon>Bacillota</taxon>
        <taxon>Bacilli</taxon>
        <taxon>Bacillales</taxon>
        <taxon>Thermoactinomycetaceae</taxon>
        <taxon>Lihuaxuella</taxon>
    </lineage>
</organism>